<dbReference type="Proteomes" id="UP000317650">
    <property type="component" value="Chromosome 4"/>
</dbReference>
<accession>A0A4S8KAF6</accession>
<evidence type="ECO:0000313" key="2">
    <source>
        <dbReference type="Proteomes" id="UP000317650"/>
    </source>
</evidence>
<reference evidence="1 2" key="1">
    <citation type="journal article" date="2019" name="Nat. Plants">
        <title>Genome sequencing of Musa balbisiana reveals subgenome evolution and function divergence in polyploid bananas.</title>
        <authorList>
            <person name="Yao X."/>
        </authorList>
    </citation>
    <scope>NUCLEOTIDE SEQUENCE [LARGE SCALE GENOMIC DNA]</scope>
    <source>
        <strain evidence="2">cv. DH-PKW</strain>
        <tissue evidence="1">Leaves</tissue>
    </source>
</reference>
<organism evidence="1 2">
    <name type="scientific">Musa balbisiana</name>
    <name type="common">Banana</name>
    <dbReference type="NCBI Taxonomy" id="52838"/>
    <lineage>
        <taxon>Eukaryota</taxon>
        <taxon>Viridiplantae</taxon>
        <taxon>Streptophyta</taxon>
        <taxon>Embryophyta</taxon>
        <taxon>Tracheophyta</taxon>
        <taxon>Spermatophyta</taxon>
        <taxon>Magnoliopsida</taxon>
        <taxon>Liliopsida</taxon>
        <taxon>Zingiberales</taxon>
        <taxon>Musaceae</taxon>
        <taxon>Musa</taxon>
    </lineage>
</organism>
<evidence type="ECO:0000313" key="1">
    <source>
        <dbReference type="EMBL" id="THU72050.1"/>
    </source>
</evidence>
<gene>
    <name evidence="1" type="ORF">C4D60_Mb04t08010</name>
</gene>
<protein>
    <submittedName>
        <fullName evidence="1">Uncharacterized protein</fullName>
    </submittedName>
</protein>
<dbReference type="AlphaFoldDB" id="A0A4S8KAF6"/>
<name>A0A4S8KAF6_MUSBA</name>
<comment type="caution">
    <text evidence="1">The sequence shown here is derived from an EMBL/GenBank/DDBJ whole genome shotgun (WGS) entry which is preliminary data.</text>
</comment>
<dbReference type="EMBL" id="PYDT01000001">
    <property type="protein sequence ID" value="THU72050.1"/>
    <property type="molecule type" value="Genomic_DNA"/>
</dbReference>
<sequence length="116" mass="12436">MSASSATLGVRNANLLARHRSLSVGVSRSSRPGFGTPLARRVRVSGLLDGIFFVLEVRFHPTLPSMGADVVLTSRHSVKLGELLYHAVTSHLRLAVGALLVYDVTRCATLGNIELT</sequence>
<proteinExistence type="predicted"/>
<keyword evidence="2" id="KW-1185">Reference proteome</keyword>